<keyword evidence="2" id="KW-1133">Transmembrane helix</keyword>
<evidence type="ECO:0008006" key="5">
    <source>
        <dbReference type="Google" id="ProtNLM"/>
    </source>
</evidence>
<dbReference type="Proteomes" id="UP001530400">
    <property type="component" value="Unassembled WGS sequence"/>
</dbReference>
<evidence type="ECO:0000313" key="3">
    <source>
        <dbReference type="EMBL" id="KAL3784783.1"/>
    </source>
</evidence>
<evidence type="ECO:0000256" key="2">
    <source>
        <dbReference type="SAM" id="Phobius"/>
    </source>
</evidence>
<protein>
    <recommendedName>
        <fullName evidence="5">Feruloyl esterase</fullName>
    </recommendedName>
</protein>
<reference evidence="3 4" key="1">
    <citation type="submission" date="2024-10" db="EMBL/GenBank/DDBJ databases">
        <title>Updated reference genomes for cyclostephanoid diatoms.</title>
        <authorList>
            <person name="Roberts W.R."/>
            <person name="Alverson A.J."/>
        </authorList>
    </citation>
    <scope>NUCLEOTIDE SEQUENCE [LARGE SCALE GENOMIC DNA]</scope>
    <source>
        <strain evidence="3 4">AJA010-31</strain>
    </source>
</reference>
<keyword evidence="4" id="KW-1185">Reference proteome</keyword>
<evidence type="ECO:0000256" key="1">
    <source>
        <dbReference type="SAM" id="MobiDB-lite"/>
    </source>
</evidence>
<proteinExistence type="predicted"/>
<accession>A0ABD3P9R7</accession>
<dbReference type="AlphaFoldDB" id="A0ABD3P9R7"/>
<evidence type="ECO:0000313" key="4">
    <source>
        <dbReference type="Proteomes" id="UP001530400"/>
    </source>
</evidence>
<name>A0ABD3P9R7_9STRA</name>
<gene>
    <name evidence="3" type="ORF">ACHAWO_006429</name>
</gene>
<feature type="region of interest" description="Disordered" evidence="1">
    <location>
        <begin position="575"/>
        <end position="605"/>
    </location>
</feature>
<feature type="transmembrane region" description="Helical" evidence="2">
    <location>
        <begin position="443"/>
        <end position="464"/>
    </location>
</feature>
<dbReference type="Gene3D" id="3.40.50.1820">
    <property type="entry name" value="alpha/beta hydrolase"/>
    <property type="match status" value="1"/>
</dbReference>
<sequence length="637" mass="71207">MGKVLKCSVLHIREITIQNCKDAPQYCKRTYQLFLPDILCSGKARQRRLQKNIRRYPADDTSGSHEGEYHNVGTIPMVFALHGYERDHKSMSGFAQGTNDYHFVLILPEGVNTSWNAGSCCGDAQTLKIHDDDFLYHIQQDLSDEFNFLEPQYSYGIGWDNGALLLTEALISYPNLFRAIVPIAGLSARSWIPPSIGSGIGLMMHYSLDDLVMRPSGCCDDPNMPTCQSDFKVEKCVSFLQSFDLWARGVNLCDVGRNENLRNANEPNTILMGGQGDHLYSLFHKDEETSMELISAFDDEGEDSSAILSKSEIAMTITQQRQDYVCLATSSSSCVAPSTICVYRRMGHFDGFISTPFMSNHVMKFLANDACSINDGLWNAIKSKNKKVCGCAPNGFGGVFCLDETGDDSLSKMSLSAPENDMSALSTSNPSTLASEDIPSAGLPGWSILLMGALFTAAAVAIFAMSWRKYRKESDVNHNDNKAANILRGFNPYRDQFQVKTKDSDGRNYGMLSLPTPRMDIHQPHRRNSKPLENNDMELLEFYRRKRSGESLDTSDSATECNFDKELLDSYRRRKQMKQQYTDDSSDMGDTLQKTGTGGSTAEDYLFDDIPSFENDAPNIKNGDSDEYIKSIMWDES</sequence>
<organism evidence="3 4">
    <name type="scientific">Cyclotella atomus</name>
    <dbReference type="NCBI Taxonomy" id="382360"/>
    <lineage>
        <taxon>Eukaryota</taxon>
        <taxon>Sar</taxon>
        <taxon>Stramenopiles</taxon>
        <taxon>Ochrophyta</taxon>
        <taxon>Bacillariophyta</taxon>
        <taxon>Coscinodiscophyceae</taxon>
        <taxon>Thalassiosirophycidae</taxon>
        <taxon>Stephanodiscales</taxon>
        <taxon>Stephanodiscaceae</taxon>
        <taxon>Cyclotella</taxon>
    </lineage>
</organism>
<comment type="caution">
    <text evidence="3">The sequence shown here is derived from an EMBL/GenBank/DDBJ whole genome shotgun (WGS) entry which is preliminary data.</text>
</comment>
<dbReference type="EMBL" id="JALLPJ020000715">
    <property type="protein sequence ID" value="KAL3784783.1"/>
    <property type="molecule type" value="Genomic_DNA"/>
</dbReference>
<feature type="region of interest" description="Disordered" evidence="1">
    <location>
        <begin position="513"/>
        <end position="535"/>
    </location>
</feature>
<keyword evidence="2" id="KW-0472">Membrane</keyword>
<keyword evidence="2" id="KW-0812">Transmembrane</keyword>
<dbReference type="InterPro" id="IPR029058">
    <property type="entry name" value="AB_hydrolase_fold"/>
</dbReference>
<dbReference type="SUPFAM" id="SSF53474">
    <property type="entry name" value="alpha/beta-Hydrolases"/>
    <property type="match status" value="1"/>
</dbReference>